<dbReference type="CDD" id="cd01949">
    <property type="entry name" value="GGDEF"/>
    <property type="match status" value="1"/>
</dbReference>
<name>D0L4T7_GORB4</name>
<feature type="transmembrane region" description="Helical" evidence="1">
    <location>
        <begin position="113"/>
        <end position="129"/>
    </location>
</feature>
<dbReference type="Proteomes" id="UP000001219">
    <property type="component" value="Chromosome"/>
</dbReference>
<keyword evidence="1" id="KW-0812">Transmembrane</keyword>
<proteinExistence type="predicted"/>
<dbReference type="EMBL" id="CP001802">
    <property type="protein sequence ID" value="ACY20389.1"/>
    <property type="molecule type" value="Genomic_DNA"/>
</dbReference>
<feature type="domain" description="GGDEF" evidence="2">
    <location>
        <begin position="204"/>
        <end position="339"/>
    </location>
</feature>
<dbReference type="SUPFAM" id="SSF55073">
    <property type="entry name" value="Nucleotide cyclase"/>
    <property type="match status" value="1"/>
</dbReference>
<organism evidence="3 4">
    <name type="scientific">Gordonia bronchialis (strain ATCC 25592 / DSM 43247 / BCRC 13721 / JCM 3198 / KCTC 3076 / NBRC 16047 / NCTC 10667)</name>
    <name type="common">Rhodococcus bronchialis</name>
    <dbReference type="NCBI Taxonomy" id="526226"/>
    <lineage>
        <taxon>Bacteria</taxon>
        <taxon>Bacillati</taxon>
        <taxon>Actinomycetota</taxon>
        <taxon>Actinomycetes</taxon>
        <taxon>Mycobacteriales</taxon>
        <taxon>Gordoniaceae</taxon>
        <taxon>Gordonia</taxon>
    </lineage>
</organism>
<protein>
    <submittedName>
        <fullName evidence="3">Diguanylate cyclase</fullName>
    </submittedName>
</protein>
<dbReference type="Gene3D" id="3.30.70.270">
    <property type="match status" value="1"/>
</dbReference>
<dbReference type="STRING" id="526226.Gbro_1080"/>
<evidence type="ECO:0000256" key="1">
    <source>
        <dbReference type="SAM" id="Phobius"/>
    </source>
</evidence>
<dbReference type="PROSITE" id="PS50887">
    <property type="entry name" value="GGDEF"/>
    <property type="match status" value="1"/>
</dbReference>
<keyword evidence="1" id="KW-0472">Membrane</keyword>
<accession>D0L4T7</accession>
<dbReference type="GO" id="GO:0052621">
    <property type="term" value="F:diguanylate cyclase activity"/>
    <property type="evidence" value="ECO:0007669"/>
    <property type="project" value="TreeGrafter"/>
</dbReference>
<dbReference type="InterPro" id="IPR029787">
    <property type="entry name" value="Nucleotide_cyclase"/>
</dbReference>
<dbReference type="Pfam" id="PF00990">
    <property type="entry name" value="GGDEF"/>
    <property type="match status" value="1"/>
</dbReference>
<dbReference type="HOGENOM" id="CLU_000445_11_14_11"/>
<gene>
    <name evidence="3" type="ordered locus">Gbro_1080</name>
</gene>
<feature type="transmembrane region" description="Helical" evidence="1">
    <location>
        <begin position="65"/>
        <end position="83"/>
    </location>
</feature>
<dbReference type="KEGG" id="gbr:Gbro_1080"/>
<keyword evidence="1" id="KW-1133">Transmembrane helix</keyword>
<feature type="transmembrane region" description="Helical" evidence="1">
    <location>
        <begin position="40"/>
        <end position="58"/>
    </location>
</feature>
<evidence type="ECO:0000313" key="3">
    <source>
        <dbReference type="EMBL" id="ACY20389.1"/>
    </source>
</evidence>
<feature type="transmembrane region" description="Helical" evidence="1">
    <location>
        <begin position="89"/>
        <end position="106"/>
    </location>
</feature>
<dbReference type="PANTHER" id="PTHR45138">
    <property type="entry name" value="REGULATORY COMPONENTS OF SENSORY TRANSDUCTION SYSTEM"/>
    <property type="match status" value="1"/>
</dbReference>
<dbReference type="SMART" id="SM00267">
    <property type="entry name" value="GGDEF"/>
    <property type="match status" value="1"/>
</dbReference>
<sequence>MKRRFDRRTVAVLVSETGALPLLLIGYIWPENVVEHGLRWLLVIGVYTAGSIILTVLLRPLTDVWFTILSFGGMLGIAGSAAVIVDNGAAHTVLVLLAVIPALAAVESPLRTVVAFVLTAAIMACAVVADRATGVVPLVVSEGSVIMAISVPTYLVLTLRWSLERSLAQQQILSDTDPLTGVLNRRGLAKSWGGMLSASEAGQGRIGFIEADVDHFKELNDRHGHSVGDSILVEIAETLKKAVGPQALVARMGGEEFVIIDHTDGVAELTRQCENLRTAVDENVAATVSLGAVCATVSFCRADKPVSDSAIMDELFGIADSSLYVAKRSGRNQVVVTSAEVTGDVSIDEILREGDR</sequence>
<dbReference type="NCBIfam" id="TIGR00254">
    <property type="entry name" value="GGDEF"/>
    <property type="match status" value="1"/>
</dbReference>
<dbReference type="eggNOG" id="COG2199">
    <property type="taxonomic scope" value="Bacteria"/>
</dbReference>
<feature type="transmembrane region" description="Helical" evidence="1">
    <location>
        <begin position="135"/>
        <end position="157"/>
    </location>
</feature>
<dbReference type="InterPro" id="IPR043128">
    <property type="entry name" value="Rev_trsase/Diguanyl_cyclase"/>
</dbReference>
<feature type="transmembrane region" description="Helical" evidence="1">
    <location>
        <begin position="9"/>
        <end position="28"/>
    </location>
</feature>
<dbReference type="InterPro" id="IPR000160">
    <property type="entry name" value="GGDEF_dom"/>
</dbReference>
<dbReference type="PANTHER" id="PTHR45138:SF9">
    <property type="entry name" value="DIGUANYLATE CYCLASE DGCM-RELATED"/>
    <property type="match status" value="1"/>
</dbReference>
<reference evidence="3 4" key="2">
    <citation type="journal article" date="2010" name="Stand. Genomic Sci.">
        <title>Complete genome sequence of Gordonia bronchialis type strain (3410).</title>
        <authorList>
            <person name="Ivanova N."/>
            <person name="Sikorski J."/>
            <person name="Jando M."/>
            <person name="Lapidus A."/>
            <person name="Nolan M."/>
            <person name="Lucas S."/>
            <person name="Del Rio T.G."/>
            <person name="Tice H."/>
            <person name="Copeland A."/>
            <person name="Cheng J.F."/>
            <person name="Chen F."/>
            <person name="Bruce D."/>
            <person name="Goodwin L."/>
            <person name="Pitluck S."/>
            <person name="Mavromatis K."/>
            <person name="Ovchinnikova G."/>
            <person name="Pati A."/>
            <person name="Chen A."/>
            <person name="Palaniappan K."/>
            <person name="Land M."/>
            <person name="Hauser L."/>
            <person name="Chang Y.J."/>
            <person name="Jeffries C.D."/>
            <person name="Chain P."/>
            <person name="Saunders E."/>
            <person name="Han C."/>
            <person name="Detter J.C."/>
            <person name="Brettin T."/>
            <person name="Rohde M."/>
            <person name="Goker M."/>
            <person name="Bristow J."/>
            <person name="Eisen J.A."/>
            <person name="Markowitz V."/>
            <person name="Hugenholtz P."/>
            <person name="Klenk H.P."/>
            <person name="Kyrpides N.C."/>
        </authorList>
    </citation>
    <scope>NUCLEOTIDE SEQUENCE [LARGE SCALE GENOMIC DNA]</scope>
    <source>
        <strain evidence="4">ATCC 25592 / DSM 43247 / BCRC 13721 / JCM 3198 / KCTC 3076 / NBRC 16047 / NCTC 10667</strain>
    </source>
</reference>
<evidence type="ECO:0000313" key="4">
    <source>
        <dbReference type="Proteomes" id="UP000001219"/>
    </source>
</evidence>
<dbReference type="AlphaFoldDB" id="D0L4T7"/>
<dbReference type="InterPro" id="IPR050469">
    <property type="entry name" value="Diguanylate_Cyclase"/>
</dbReference>
<evidence type="ECO:0000259" key="2">
    <source>
        <dbReference type="PROSITE" id="PS50887"/>
    </source>
</evidence>
<keyword evidence="4" id="KW-1185">Reference proteome</keyword>
<reference evidence="4" key="1">
    <citation type="submission" date="2009-10" db="EMBL/GenBank/DDBJ databases">
        <title>The complete chromosome of Gordonia bronchialis DSM 43247.</title>
        <authorList>
            <consortium name="US DOE Joint Genome Institute (JGI-PGF)"/>
            <person name="Lucas S."/>
            <person name="Copeland A."/>
            <person name="Lapidus A."/>
            <person name="Glavina del Rio T."/>
            <person name="Dalin E."/>
            <person name="Tice H."/>
            <person name="Bruce D."/>
            <person name="Goodwin L."/>
            <person name="Pitluck S."/>
            <person name="Kyrpides N."/>
            <person name="Mavromatis K."/>
            <person name="Ivanova N."/>
            <person name="Ovchinnikova G."/>
            <person name="Saunders E."/>
            <person name="Brettin T."/>
            <person name="Detter J.C."/>
            <person name="Han C."/>
            <person name="Larimer F."/>
            <person name="Land M."/>
            <person name="Hauser L."/>
            <person name="Markowitz V."/>
            <person name="Cheng J.-F."/>
            <person name="Hugenholtz P."/>
            <person name="Woyke T."/>
            <person name="Wu D."/>
            <person name="Jando M."/>
            <person name="Schneider S."/>
            <person name="Goeker M."/>
            <person name="Klenk H.-P."/>
            <person name="Eisen J.A."/>
        </authorList>
    </citation>
    <scope>NUCLEOTIDE SEQUENCE [LARGE SCALE GENOMIC DNA]</scope>
    <source>
        <strain evidence="4">ATCC 25592 / DSM 43247 / BCRC 13721 / JCM 3198 / KCTC 3076 / NBRC 16047 / NCTC 10667</strain>
    </source>
</reference>